<proteinExistence type="predicted"/>
<name>A0A7R9PRD9_TIMGE</name>
<sequence>MDRETFTVKTEPEDDLKYILHYEEKFEIKSEIDIPIKSEENFKEEVLDYQEPECSAGPLTFPPIKEELPVMSFIIPPFSRPSRSSRLLLRPSRLSFRGPVPRSSSPS</sequence>
<evidence type="ECO:0000313" key="1">
    <source>
        <dbReference type="EMBL" id="CAD7607096.1"/>
    </source>
</evidence>
<gene>
    <name evidence="1" type="ORF">TGEB3V08_LOCUS10111</name>
</gene>
<dbReference type="AlphaFoldDB" id="A0A7R9PRD9"/>
<protein>
    <submittedName>
        <fullName evidence="1">Uncharacterized protein</fullName>
    </submittedName>
</protein>
<accession>A0A7R9PRD9</accession>
<organism evidence="1">
    <name type="scientific">Timema genevievae</name>
    <name type="common">Walking stick</name>
    <dbReference type="NCBI Taxonomy" id="629358"/>
    <lineage>
        <taxon>Eukaryota</taxon>
        <taxon>Metazoa</taxon>
        <taxon>Ecdysozoa</taxon>
        <taxon>Arthropoda</taxon>
        <taxon>Hexapoda</taxon>
        <taxon>Insecta</taxon>
        <taxon>Pterygota</taxon>
        <taxon>Neoptera</taxon>
        <taxon>Polyneoptera</taxon>
        <taxon>Phasmatodea</taxon>
        <taxon>Timematodea</taxon>
        <taxon>Timematoidea</taxon>
        <taxon>Timematidae</taxon>
        <taxon>Timema</taxon>
    </lineage>
</organism>
<dbReference type="EMBL" id="OE845336">
    <property type="protein sequence ID" value="CAD7607096.1"/>
    <property type="molecule type" value="Genomic_DNA"/>
</dbReference>
<reference evidence="1" key="1">
    <citation type="submission" date="2020-11" db="EMBL/GenBank/DDBJ databases">
        <authorList>
            <person name="Tran Van P."/>
        </authorList>
    </citation>
    <scope>NUCLEOTIDE SEQUENCE</scope>
</reference>